<dbReference type="PROSITE" id="PS50011">
    <property type="entry name" value="PROTEIN_KINASE_DOM"/>
    <property type="match status" value="1"/>
</dbReference>
<protein>
    <recommendedName>
        <fullName evidence="5">Protein kinase domain-containing protein</fullName>
    </recommendedName>
</protein>
<evidence type="ECO:0000256" key="3">
    <source>
        <dbReference type="ARBA" id="ARBA00022840"/>
    </source>
</evidence>
<feature type="compositionally biased region" description="Polar residues" evidence="4">
    <location>
        <begin position="597"/>
        <end position="608"/>
    </location>
</feature>
<dbReference type="GO" id="GO:0005524">
    <property type="term" value="F:ATP binding"/>
    <property type="evidence" value="ECO:0007669"/>
    <property type="project" value="UniProtKB-KW"/>
</dbReference>
<feature type="compositionally biased region" description="Polar residues" evidence="4">
    <location>
        <begin position="561"/>
        <end position="575"/>
    </location>
</feature>
<evidence type="ECO:0000256" key="4">
    <source>
        <dbReference type="SAM" id="MobiDB-lite"/>
    </source>
</evidence>
<evidence type="ECO:0000256" key="1">
    <source>
        <dbReference type="ARBA" id="ARBA00022527"/>
    </source>
</evidence>
<dbReference type="Gene3D" id="3.30.200.20">
    <property type="entry name" value="Phosphorylase Kinase, domain 1"/>
    <property type="match status" value="1"/>
</dbReference>
<dbReference type="AlphaFoldDB" id="A0A9W4TS22"/>
<organism evidence="6 7">
    <name type="scientific">Candida verbasci</name>
    <dbReference type="NCBI Taxonomy" id="1227364"/>
    <lineage>
        <taxon>Eukaryota</taxon>
        <taxon>Fungi</taxon>
        <taxon>Dikarya</taxon>
        <taxon>Ascomycota</taxon>
        <taxon>Saccharomycotina</taxon>
        <taxon>Pichiomycetes</taxon>
        <taxon>Debaryomycetaceae</taxon>
        <taxon>Candida/Lodderomyces clade</taxon>
        <taxon>Candida</taxon>
    </lineage>
</organism>
<dbReference type="OrthoDB" id="2158884at2759"/>
<evidence type="ECO:0000256" key="2">
    <source>
        <dbReference type="ARBA" id="ARBA00022741"/>
    </source>
</evidence>
<dbReference type="Proteomes" id="UP001152885">
    <property type="component" value="Unassembled WGS sequence"/>
</dbReference>
<dbReference type="InterPro" id="IPR000719">
    <property type="entry name" value="Prot_kinase_dom"/>
</dbReference>
<evidence type="ECO:0000259" key="5">
    <source>
        <dbReference type="PROSITE" id="PS50011"/>
    </source>
</evidence>
<dbReference type="InterPro" id="IPR011009">
    <property type="entry name" value="Kinase-like_dom_sf"/>
</dbReference>
<dbReference type="Gene3D" id="1.10.510.10">
    <property type="entry name" value="Transferase(Phosphotransferase) domain 1"/>
    <property type="match status" value="1"/>
</dbReference>
<dbReference type="GO" id="GO:0004674">
    <property type="term" value="F:protein serine/threonine kinase activity"/>
    <property type="evidence" value="ECO:0007669"/>
    <property type="project" value="UniProtKB-KW"/>
</dbReference>
<dbReference type="PROSITE" id="PS00108">
    <property type="entry name" value="PROTEIN_KINASE_ST"/>
    <property type="match status" value="1"/>
</dbReference>
<dbReference type="SMART" id="SM00220">
    <property type="entry name" value="S_TKc"/>
    <property type="match status" value="1"/>
</dbReference>
<keyword evidence="7" id="KW-1185">Reference proteome</keyword>
<keyword evidence="3" id="KW-0067">ATP-binding</keyword>
<dbReference type="PANTHER" id="PTHR24055">
    <property type="entry name" value="MITOGEN-ACTIVATED PROTEIN KINASE"/>
    <property type="match status" value="1"/>
</dbReference>
<dbReference type="EMBL" id="CANTUO010000001">
    <property type="protein sequence ID" value="CAI5756035.1"/>
    <property type="molecule type" value="Genomic_DNA"/>
</dbReference>
<evidence type="ECO:0000313" key="7">
    <source>
        <dbReference type="Proteomes" id="UP001152885"/>
    </source>
</evidence>
<dbReference type="SUPFAM" id="SSF56112">
    <property type="entry name" value="Protein kinase-like (PK-like)"/>
    <property type="match status" value="1"/>
</dbReference>
<name>A0A9W4TS22_9ASCO</name>
<dbReference type="Pfam" id="PF00069">
    <property type="entry name" value="Pkinase"/>
    <property type="match status" value="1"/>
</dbReference>
<gene>
    <name evidence="6" type="ORF">CANVERA_P0553</name>
</gene>
<sequence length="608" mass="69719">MSNLINFYINKNSNKTDQNQNQQFQDIQEESSSHDDLNLNYNSPFPLDLKTPPKNVSIHSYSQKYQIISSLGKGSFGTVELAKLKFNKFELLKKHERNNKGTMLYPLQDSKINLSNLVAIKTMKKKLPLLKDYSRVKELKFILDIPSHPCLVQIYEVFVDDINYQLHITMEALNQNLYQLIKSRRNIKFSSTTLKSILSQLLCAIKHIHQFDYFHRDVKPENILVIPTLHFYGSKSSIPPYRKNDNFIIKLGDYGLARHITNRNPYTAYVSTRWYRSPEILLRQNFYSKPIDIWAFGVVATEIANFLPLFPGSNELDQIWKIVKILGSPFVPELTPSSSSSSIDNNYVVPLGGYWNDAIILANKLGISLPIELGFTIDDILQPINSNSDLELLKDVIQSCLMWDPMLRPDANEISKMKYFKETVKLMESYFDKEISMNLTSASLSSSTAPINTPITPSSTSPSIYNHATYNKLAGIPNSPSRKFLSTTNHNHQRIKSKKVNHHNISVYQDLDDGYENYFSEYIIAPKDDSNSDIVSITTSTTVKAKEATWISKFKGVLSSNNDEMEQQQQQPRSFNEQKKIKNDKKHRKNSIVGTKRSYSTLSFENND</sequence>
<dbReference type="InterPro" id="IPR050117">
    <property type="entry name" value="MAPK"/>
</dbReference>
<reference evidence="6" key="1">
    <citation type="submission" date="2022-12" db="EMBL/GenBank/DDBJ databases">
        <authorList>
            <person name="Brejova B."/>
        </authorList>
    </citation>
    <scope>NUCLEOTIDE SEQUENCE</scope>
</reference>
<keyword evidence="1" id="KW-0418">Kinase</keyword>
<keyword evidence="2" id="KW-0547">Nucleotide-binding</keyword>
<comment type="caution">
    <text evidence="6">The sequence shown here is derived from an EMBL/GenBank/DDBJ whole genome shotgun (WGS) entry which is preliminary data.</text>
</comment>
<accession>A0A9W4TS22</accession>
<dbReference type="InterPro" id="IPR008271">
    <property type="entry name" value="Ser/Thr_kinase_AS"/>
</dbReference>
<keyword evidence="1" id="KW-0808">Transferase</keyword>
<evidence type="ECO:0000313" key="6">
    <source>
        <dbReference type="EMBL" id="CAI5756035.1"/>
    </source>
</evidence>
<keyword evidence="1" id="KW-0723">Serine/threonine-protein kinase</keyword>
<feature type="domain" description="Protein kinase" evidence="5">
    <location>
        <begin position="65"/>
        <end position="420"/>
    </location>
</feature>
<feature type="region of interest" description="Disordered" evidence="4">
    <location>
        <begin position="561"/>
        <end position="608"/>
    </location>
</feature>
<proteinExistence type="predicted"/>